<dbReference type="Pfam" id="PF25209">
    <property type="entry name" value="Phage_capsid_4"/>
    <property type="match status" value="1"/>
</dbReference>
<name>A0A7X2ME48_9LACO</name>
<organism evidence="2 3">
    <name type="scientific">Ligilactobacillus salivarius</name>
    <dbReference type="NCBI Taxonomy" id="1624"/>
    <lineage>
        <taxon>Bacteria</taxon>
        <taxon>Bacillati</taxon>
        <taxon>Bacillota</taxon>
        <taxon>Bacilli</taxon>
        <taxon>Lactobacillales</taxon>
        <taxon>Lactobacillaceae</taxon>
        <taxon>Ligilactobacillus</taxon>
    </lineage>
</organism>
<accession>A0A7X2ME48</accession>
<dbReference type="AlphaFoldDB" id="A0A7X2ME48"/>
<dbReference type="EMBL" id="WKKX01000077">
    <property type="protein sequence ID" value="MSE07739.1"/>
    <property type="molecule type" value="Genomic_DNA"/>
</dbReference>
<dbReference type="SUPFAM" id="SSF56563">
    <property type="entry name" value="Major capsid protein gp5"/>
    <property type="match status" value="1"/>
</dbReference>
<dbReference type="NCBIfam" id="TIGR04387">
    <property type="entry name" value="capsid_maj_N4"/>
    <property type="match status" value="1"/>
</dbReference>
<feature type="compositionally biased region" description="Basic and acidic residues" evidence="1">
    <location>
        <begin position="290"/>
        <end position="303"/>
    </location>
</feature>
<proteinExistence type="predicted"/>
<gene>
    <name evidence="2" type="ORF">GKC33_03110</name>
</gene>
<feature type="region of interest" description="Disordered" evidence="1">
    <location>
        <begin position="278"/>
        <end position="321"/>
    </location>
</feature>
<dbReference type="Proteomes" id="UP000467635">
    <property type="component" value="Unassembled WGS sequence"/>
</dbReference>
<comment type="caution">
    <text evidence="2">The sequence shown here is derived from an EMBL/GenBank/DDBJ whole genome shotgun (WGS) entry which is preliminary data.</text>
</comment>
<feature type="compositionally biased region" description="Low complexity" evidence="1">
    <location>
        <begin position="278"/>
        <end position="288"/>
    </location>
</feature>
<feature type="compositionally biased region" description="Polar residues" evidence="1">
    <location>
        <begin position="311"/>
        <end position="321"/>
    </location>
</feature>
<feature type="non-terminal residue" evidence="2">
    <location>
        <position position="1"/>
    </location>
</feature>
<evidence type="ECO:0000256" key="1">
    <source>
        <dbReference type="SAM" id="MobiDB-lite"/>
    </source>
</evidence>
<sequence length="321" mass="34562">PDRITYSDQVLDPQVIADMVSAKLTAGLKFTPLAQIDNTLEGKPGSTVEFPSWNYIGDAVDLKEGVAIETKDLTFGSKAATIKEFGTAVAVTDHAMLTGYGDPWGEATNQLALAMNNKLDNDILATLKEAPQKQTVDLTLDGLQDALDVYNDEEDDATIVLIVSPKAAGRLRLQAGKEWLRGTQLGAEVVSKGVYGEVLGVQIIRSKKLKANEAILVKTNTNDGKPAVKLMVKRGVNIEAKRDPDMRETKLYANAFKAPYLFDPTKVINITFNGVTGPDTTTGAPAATEVKNDVTNVKEENRIGKGRKKTVSSGDSSPKEV</sequence>
<protein>
    <submittedName>
        <fullName evidence="2">N4-gp56 family major capsid protein</fullName>
    </submittedName>
</protein>
<evidence type="ECO:0000313" key="3">
    <source>
        <dbReference type="Proteomes" id="UP000467635"/>
    </source>
</evidence>
<reference evidence="2 3" key="1">
    <citation type="submission" date="2019-11" db="EMBL/GenBank/DDBJ databases">
        <title>Draft Genome Sequence of Plant Growth-Promoting Rhizosphere-Associated Bacteria.</title>
        <authorList>
            <person name="Vasilyev I.Y."/>
            <person name="Radchenko V."/>
            <person name="Ilnitskaya E.V."/>
        </authorList>
    </citation>
    <scope>NUCLEOTIDE SEQUENCE [LARGE SCALE GENOMIC DNA]</scope>
    <source>
        <strain evidence="2 3">VRA_01-1sq_f</strain>
    </source>
</reference>
<evidence type="ECO:0000313" key="2">
    <source>
        <dbReference type="EMBL" id="MSE07739.1"/>
    </source>
</evidence>